<evidence type="ECO:0000259" key="1">
    <source>
        <dbReference type="PROSITE" id="PS50126"/>
    </source>
</evidence>
<reference evidence="3" key="1">
    <citation type="journal article" date="2019" name="Int. J. Syst. Evol. Microbiol.">
        <title>The Global Catalogue of Microorganisms (GCM) 10K type strain sequencing project: providing services to taxonomists for standard genome sequencing and annotation.</title>
        <authorList>
            <consortium name="The Broad Institute Genomics Platform"/>
            <consortium name="The Broad Institute Genome Sequencing Center for Infectious Disease"/>
            <person name="Wu L."/>
            <person name="Ma J."/>
        </authorList>
    </citation>
    <scope>NUCLEOTIDE SEQUENCE [LARGE SCALE GENOMIC DNA]</scope>
    <source>
        <strain evidence="3">CCM 9147</strain>
    </source>
</reference>
<dbReference type="PROSITE" id="PS50126">
    <property type="entry name" value="S1"/>
    <property type="match status" value="2"/>
</dbReference>
<dbReference type="GO" id="GO:0005840">
    <property type="term" value="C:ribosome"/>
    <property type="evidence" value="ECO:0007669"/>
    <property type="project" value="UniProtKB-KW"/>
</dbReference>
<dbReference type="InterPro" id="IPR012340">
    <property type="entry name" value="NA-bd_OB-fold"/>
</dbReference>
<keyword evidence="2" id="KW-0689">Ribosomal protein</keyword>
<feature type="domain" description="S1 motif" evidence="1">
    <location>
        <begin position="21"/>
        <end position="109"/>
    </location>
</feature>
<sequence>MSNELLNVKPFLKYEKALQWGEVLNGRITAIEEHAPFDQKMSCAVVELENGLKGIIHESQFDTHKYRSLVGFIDHTIDFMVLDVKKQGLDSAHFNVFDRENNVVLLSRTQALEEQRNDFWNLPDEKMLDRVVEGRVSGFQDKALYIDVSGVTCRMKIQDYEYGWTDTMLKKLPLGAKVVAKIIDFNRKKQIVELSRKELLEDPWENVHLHYGVGNIYTGVVTAEVPFVGIFIRLRAGIETLAWFPKRRPEGNIVGKSVGVYIQSIKKEERRIKSRITNFPHEVY</sequence>
<dbReference type="SMART" id="SM00316">
    <property type="entry name" value="S1"/>
    <property type="match status" value="3"/>
</dbReference>
<dbReference type="EMBL" id="JBHTNZ010000040">
    <property type="protein sequence ID" value="MFD1463686.1"/>
    <property type="molecule type" value="Genomic_DNA"/>
</dbReference>
<dbReference type="RefSeq" id="WP_229523828.1">
    <property type="nucleotide sequence ID" value="NZ_JAFFQR010000042.1"/>
</dbReference>
<evidence type="ECO:0000313" key="2">
    <source>
        <dbReference type="EMBL" id="MFD1463686.1"/>
    </source>
</evidence>
<keyword evidence="3" id="KW-1185">Reference proteome</keyword>
<gene>
    <name evidence="2" type="ORF">ACFQ5D_20510</name>
</gene>
<name>A0ABW4DK75_9BACL</name>
<comment type="caution">
    <text evidence="2">The sequence shown here is derived from an EMBL/GenBank/DDBJ whole genome shotgun (WGS) entry which is preliminary data.</text>
</comment>
<dbReference type="Proteomes" id="UP001597340">
    <property type="component" value="Unassembled WGS sequence"/>
</dbReference>
<protein>
    <submittedName>
        <fullName evidence="2">30S ribosomal protein S1</fullName>
    </submittedName>
</protein>
<accession>A0ABW4DK75</accession>
<dbReference type="InterPro" id="IPR003029">
    <property type="entry name" value="S1_domain"/>
</dbReference>
<dbReference type="SUPFAM" id="SSF50249">
    <property type="entry name" value="Nucleic acid-binding proteins"/>
    <property type="match status" value="2"/>
</dbReference>
<proteinExistence type="predicted"/>
<keyword evidence="2" id="KW-0687">Ribonucleoprotein</keyword>
<evidence type="ECO:0000313" key="3">
    <source>
        <dbReference type="Proteomes" id="UP001597340"/>
    </source>
</evidence>
<feature type="domain" description="S1 motif" evidence="1">
    <location>
        <begin position="129"/>
        <end position="197"/>
    </location>
</feature>
<organism evidence="2 3">
    <name type="scientific">Paenibacillus farraposensis</name>
    <dbReference type="NCBI Taxonomy" id="2807095"/>
    <lineage>
        <taxon>Bacteria</taxon>
        <taxon>Bacillati</taxon>
        <taxon>Bacillota</taxon>
        <taxon>Bacilli</taxon>
        <taxon>Bacillales</taxon>
        <taxon>Paenibacillaceae</taxon>
        <taxon>Paenibacillus</taxon>
    </lineage>
</organism>
<dbReference type="Gene3D" id="2.40.50.140">
    <property type="entry name" value="Nucleic acid-binding proteins"/>
    <property type="match status" value="2"/>
</dbReference>